<feature type="transmembrane region" description="Helical" evidence="5">
    <location>
        <begin position="269"/>
        <end position="288"/>
    </location>
</feature>
<feature type="transmembrane region" description="Helical" evidence="5">
    <location>
        <begin position="187"/>
        <end position="207"/>
    </location>
</feature>
<dbReference type="Pfam" id="PF00892">
    <property type="entry name" value="EamA"/>
    <property type="match status" value="2"/>
</dbReference>
<reference evidence="7 8" key="1">
    <citation type="journal article" date="2008" name="Int. J. Syst. Evol. Microbiol.">
        <title>Amphritea japonica sp. nov. and Amphritea balenae sp. nov., isolated from the sediment adjacent to sperm whale carcasses off Kagoshima, Japan.</title>
        <authorList>
            <person name="Miyazaki M."/>
            <person name="Nogi Y."/>
            <person name="Fujiwara Y."/>
            <person name="Kawato M."/>
            <person name="Nagahama T."/>
            <person name="Kubokawa K."/>
            <person name="Horikoshi K."/>
        </authorList>
    </citation>
    <scope>NUCLEOTIDE SEQUENCE [LARGE SCALE GENOMIC DNA]</scope>
    <source>
        <strain evidence="7 8">ATCC BAA-1530</strain>
    </source>
</reference>
<name>A0A7R6P0M6_9GAMM</name>
<feature type="transmembrane region" description="Helical" evidence="5">
    <location>
        <begin position="153"/>
        <end position="175"/>
    </location>
</feature>
<protein>
    <recommendedName>
        <fullName evidence="6">EamA domain-containing protein</fullName>
    </recommendedName>
</protein>
<organism evidence="7 8">
    <name type="scientific">Amphritea japonica ATCC BAA-1530</name>
    <dbReference type="NCBI Taxonomy" id="1278309"/>
    <lineage>
        <taxon>Bacteria</taxon>
        <taxon>Pseudomonadati</taxon>
        <taxon>Pseudomonadota</taxon>
        <taxon>Gammaproteobacteria</taxon>
        <taxon>Oceanospirillales</taxon>
        <taxon>Oceanospirillaceae</taxon>
        <taxon>Amphritea</taxon>
    </lineage>
</organism>
<feature type="domain" description="EamA" evidence="6">
    <location>
        <begin position="11"/>
        <end position="141"/>
    </location>
</feature>
<comment type="subcellular location">
    <subcellularLocation>
        <location evidence="1">Membrane</location>
        <topology evidence="1">Multi-pass membrane protein</topology>
    </subcellularLocation>
</comment>
<feature type="transmembrane region" description="Helical" evidence="5">
    <location>
        <begin position="35"/>
        <end position="58"/>
    </location>
</feature>
<dbReference type="GO" id="GO:0016020">
    <property type="term" value="C:membrane"/>
    <property type="evidence" value="ECO:0007669"/>
    <property type="project" value="UniProtKB-SubCell"/>
</dbReference>
<keyword evidence="3 5" id="KW-1133">Transmembrane helix</keyword>
<evidence type="ECO:0000256" key="3">
    <source>
        <dbReference type="ARBA" id="ARBA00022989"/>
    </source>
</evidence>
<accession>A0A7R6P0M6</accession>
<dbReference type="OrthoDB" id="554876at2"/>
<dbReference type="PANTHER" id="PTHR22911:SF6">
    <property type="entry name" value="SOLUTE CARRIER FAMILY 35 MEMBER G1"/>
    <property type="match status" value="1"/>
</dbReference>
<feature type="transmembrane region" description="Helical" evidence="5">
    <location>
        <begin position="244"/>
        <end position="263"/>
    </location>
</feature>
<keyword evidence="2 5" id="KW-0812">Transmembrane</keyword>
<dbReference type="SUPFAM" id="SSF103481">
    <property type="entry name" value="Multidrug resistance efflux transporter EmrE"/>
    <property type="match status" value="2"/>
</dbReference>
<feature type="domain" description="EamA" evidence="6">
    <location>
        <begin position="156"/>
        <end position="286"/>
    </location>
</feature>
<dbReference type="RefSeq" id="WP_019621187.1">
    <property type="nucleotide sequence ID" value="NZ_AP014545.1"/>
</dbReference>
<feature type="transmembrane region" description="Helical" evidence="5">
    <location>
        <begin position="70"/>
        <end position="91"/>
    </location>
</feature>
<keyword evidence="8" id="KW-1185">Reference proteome</keyword>
<keyword evidence="4 5" id="KW-0472">Membrane</keyword>
<feature type="transmembrane region" description="Helical" evidence="5">
    <location>
        <begin position="103"/>
        <end position="119"/>
    </location>
</feature>
<dbReference type="InterPro" id="IPR037185">
    <property type="entry name" value="EmrE-like"/>
</dbReference>
<feature type="transmembrane region" description="Helical" evidence="5">
    <location>
        <begin position="213"/>
        <end position="232"/>
    </location>
</feature>
<dbReference type="Gene3D" id="1.10.3730.20">
    <property type="match status" value="1"/>
</dbReference>
<evidence type="ECO:0000256" key="5">
    <source>
        <dbReference type="SAM" id="Phobius"/>
    </source>
</evidence>
<dbReference type="InterPro" id="IPR000620">
    <property type="entry name" value="EamA_dom"/>
</dbReference>
<gene>
    <name evidence="7" type="ORF">AMJAP_0050</name>
</gene>
<dbReference type="EMBL" id="AP014545">
    <property type="protein sequence ID" value="BBB24649.1"/>
    <property type="molecule type" value="Genomic_DNA"/>
</dbReference>
<dbReference type="Proteomes" id="UP000595663">
    <property type="component" value="Chromosome"/>
</dbReference>
<evidence type="ECO:0000259" key="6">
    <source>
        <dbReference type="Pfam" id="PF00892"/>
    </source>
</evidence>
<evidence type="ECO:0000313" key="7">
    <source>
        <dbReference type="EMBL" id="BBB24649.1"/>
    </source>
</evidence>
<evidence type="ECO:0000256" key="4">
    <source>
        <dbReference type="ARBA" id="ARBA00023136"/>
    </source>
</evidence>
<sequence length="290" mass="31211">MLQQIQNIPLGLRFMLLSSLGFALMGASVKAVSQYGIPLMEIVIARALVSLIISYVDVKRKGIAIWGHNKLLLSARGVVGAAALICVYYSVTTLPLAEATVLQYLHPVFTALLAFMLLGERVQVSTMICIFLSITGLVVMVKPDLFFAAEVELPLFSVIAALLGAFGSAVAYVIVRRLSQTEDSSVIILYFPLIALPAALILSGGELVMPDGYALLLLILVGIFTQIGQVGLTKAMQHEAASKATAFSYIQVILSMLLGWFAFNELPSLWTLLGGGLIVIGALINVLWKR</sequence>
<dbReference type="PANTHER" id="PTHR22911">
    <property type="entry name" value="ACYL-MALONYL CONDENSING ENZYME-RELATED"/>
    <property type="match status" value="1"/>
</dbReference>
<evidence type="ECO:0000313" key="8">
    <source>
        <dbReference type="Proteomes" id="UP000595663"/>
    </source>
</evidence>
<dbReference type="AlphaFoldDB" id="A0A7R6P0M6"/>
<proteinExistence type="predicted"/>
<feature type="transmembrane region" description="Helical" evidence="5">
    <location>
        <begin position="12"/>
        <end position="29"/>
    </location>
</feature>
<feature type="transmembrane region" description="Helical" evidence="5">
    <location>
        <begin position="124"/>
        <end position="141"/>
    </location>
</feature>
<dbReference type="KEGG" id="ajp:AMJAP_0050"/>
<evidence type="ECO:0000256" key="1">
    <source>
        <dbReference type="ARBA" id="ARBA00004141"/>
    </source>
</evidence>
<evidence type="ECO:0000256" key="2">
    <source>
        <dbReference type="ARBA" id="ARBA00022692"/>
    </source>
</evidence>